<name>A0A562JK12_9FIRM</name>
<evidence type="ECO:0000259" key="7">
    <source>
        <dbReference type="Pfam" id="PF10502"/>
    </source>
</evidence>
<dbReference type="GO" id="GO:0009003">
    <property type="term" value="F:signal peptidase activity"/>
    <property type="evidence" value="ECO:0007669"/>
    <property type="project" value="UniProtKB-EC"/>
</dbReference>
<feature type="domain" description="Peptidase S26" evidence="7">
    <location>
        <begin position="267"/>
        <end position="332"/>
    </location>
</feature>
<dbReference type="InterPro" id="IPR019533">
    <property type="entry name" value="Peptidase_S26"/>
</dbReference>
<feature type="transmembrane region" description="Helical" evidence="6">
    <location>
        <begin position="265"/>
        <end position="289"/>
    </location>
</feature>
<feature type="transmembrane region" description="Helical" evidence="6">
    <location>
        <begin position="42"/>
        <end position="61"/>
    </location>
</feature>
<feature type="transmembrane region" description="Helical" evidence="6">
    <location>
        <begin position="143"/>
        <end position="162"/>
    </location>
</feature>
<dbReference type="SUPFAM" id="SSF51306">
    <property type="entry name" value="LexA/Signal peptidase"/>
    <property type="match status" value="1"/>
</dbReference>
<evidence type="ECO:0000313" key="9">
    <source>
        <dbReference type="Proteomes" id="UP000315343"/>
    </source>
</evidence>
<reference evidence="8 9" key="1">
    <citation type="submission" date="2019-07" db="EMBL/GenBank/DDBJ databases">
        <title>Genomic Encyclopedia of Type Strains, Phase I: the one thousand microbial genomes (KMG-I) project.</title>
        <authorList>
            <person name="Kyrpides N."/>
        </authorList>
    </citation>
    <scope>NUCLEOTIDE SEQUENCE [LARGE SCALE GENOMIC DNA]</scope>
    <source>
        <strain evidence="8 9">DSM 13558</strain>
    </source>
</reference>
<keyword evidence="9" id="KW-1185">Reference proteome</keyword>
<sequence length="404" mass="45718">MLSSGKYLPTRISVLNSSLVIGTVIIIYVLDNYSAKLNIYRSIAANIIEPLLWVGISFYVWRLPSIKSKAKLRHKKFIYTWSFIYGIAFILINLFAGFFDGLGKSPYNHSLEGILINFITVGSCLIGREFIRNYLINSAVKKENYLIFIVVAFCMTVTTFSINKYVAQNRLESAVMFLAEYFAPEFSHNLLASYLVYLGGPASSIIYLGITQLFHWMSPVLPNLKWINSALIGILCPVFFLMSLQSSYASHSKEKKKYHNEDEDLLSWIVTSVVSILIIWFSVGVFPIYPSVIITGSMEPQIKPGDVILVKKITAMEDIEKLSINDVIQFQRDGVLISHRIIEIKKDDKGLVYKTKGDNNSGADVELVHPQDIKGTIKYNVPKVGWLTLLIKSDKEIPIEEIVF</sequence>
<dbReference type="RefSeq" id="WP_145078503.1">
    <property type="nucleotide sequence ID" value="NZ_DAMBUX010000007.1"/>
</dbReference>
<dbReference type="GO" id="GO:0004252">
    <property type="term" value="F:serine-type endopeptidase activity"/>
    <property type="evidence" value="ECO:0007669"/>
    <property type="project" value="UniProtKB-UniRule"/>
</dbReference>
<dbReference type="GO" id="GO:0006465">
    <property type="term" value="P:signal peptide processing"/>
    <property type="evidence" value="ECO:0007669"/>
    <property type="project" value="UniProtKB-UniRule"/>
</dbReference>
<evidence type="ECO:0000256" key="3">
    <source>
        <dbReference type="ARBA" id="ARBA00022989"/>
    </source>
</evidence>
<organism evidence="8 9">
    <name type="scientific">Sedimentibacter saalensis</name>
    <dbReference type="NCBI Taxonomy" id="130788"/>
    <lineage>
        <taxon>Bacteria</taxon>
        <taxon>Bacillati</taxon>
        <taxon>Bacillota</taxon>
        <taxon>Tissierellia</taxon>
        <taxon>Sedimentibacter</taxon>
    </lineage>
</organism>
<accession>A0A562JK12</accession>
<dbReference type="EMBL" id="VLKH01000001">
    <property type="protein sequence ID" value="TWH83499.1"/>
    <property type="molecule type" value="Genomic_DNA"/>
</dbReference>
<dbReference type="Pfam" id="PF10502">
    <property type="entry name" value="Peptidase_S26"/>
    <property type="match status" value="1"/>
</dbReference>
<evidence type="ECO:0000256" key="4">
    <source>
        <dbReference type="ARBA" id="ARBA00023136"/>
    </source>
</evidence>
<evidence type="ECO:0000256" key="2">
    <source>
        <dbReference type="ARBA" id="ARBA00022692"/>
    </source>
</evidence>
<evidence type="ECO:0000256" key="5">
    <source>
        <dbReference type="NCBIfam" id="TIGR02228"/>
    </source>
</evidence>
<dbReference type="EC" id="3.4.21.89" evidence="5"/>
<comment type="subcellular location">
    <subcellularLocation>
        <location evidence="1">Membrane</location>
    </subcellularLocation>
</comment>
<dbReference type="PANTHER" id="PTHR10806:SF6">
    <property type="entry name" value="SIGNAL PEPTIDASE COMPLEX CATALYTIC SUBUNIT SEC11"/>
    <property type="match status" value="1"/>
</dbReference>
<feature type="transmembrane region" description="Helical" evidence="6">
    <location>
        <begin position="226"/>
        <end position="245"/>
    </location>
</feature>
<dbReference type="GO" id="GO:0016020">
    <property type="term" value="C:membrane"/>
    <property type="evidence" value="ECO:0007669"/>
    <property type="project" value="UniProtKB-SubCell"/>
</dbReference>
<evidence type="ECO:0000256" key="6">
    <source>
        <dbReference type="SAM" id="Phobius"/>
    </source>
</evidence>
<dbReference type="Proteomes" id="UP000315343">
    <property type="component" value="Unassembled WGS sequence"/>
</dbReference>
<proteinExistence type="predicted"/>
<gene>
    <name evidence="8" type="ORF">LY60_00106</name>
</gene>
<evidence type="ECO:0000313" key="8">
    <source>
        <dbReference type="EMBL" id="TWH83499.1"/>
    </source>
</evidence>
<dbReference type="InterPro" id="IPR036286">
    <property type="entry name" value="LexA/Signal_pep-like_sf"/>
</dbReference>
<evidence type="ECO:0000256" key="1">
    <source>
        <dbReference type="ARBA" id="ARBA00004370"/>
    </source>
</evidence>
<keyword evidence="4 6" id="KW-0472">Membrane</keyword>
<keyword evidence="2 6" id="KW-0812">Transmembrane</keyword>
<dbReference type="PANTHER" id="PTHR10806">
    <property type="entry name" value="SIGNAL PEPTIDASE COMPLEX CATALYTIC SUBUNIT SEC11"/>
    <property type="match status" value="1"/>
</dbReference>
<dbReference type="NCBIfam" id="TIGR02228">
    <property type="entry name" value="sigpep_I_arch"/>
    <property type="match status" value="1"/>
</dbReference>
<protein>
    <recommendedName>
        <fullName evidence="5">Signal peptidase I</fullName>
        <ecNumber evidence="5">3.4.21.89</ecNumber>
    </recommendedName>
</protein>
<dbReference type="PRINTS" id="PR00728">
    <property type="entry name" value="SIGNALPTASE"/>
</dbReference>
<feature type="transmembrane region" description="Helical" evidence="6">
    <location>
        <begin position="82"/>
        <end position="102"/>
    </location>
</feature>
<comment type="caution">
    <text evidence="8">The sequence shown here is derived from an EMBL/GenBank/DDBJ whole genome shotgun (WGS) entry which is preliminary data.</text>
</comment>
<dbReference type="OrthoDB" id="1648066at2"/>
<dbReference type="CDD" id="cd06530">
    <property type="entry name" value="S26_SPase_I"/>
    <property type="match status" value="1"/>
</dbReference>
<feature type="transmembrane region" description="Helical" evidence="6">
    <location>
        <begin position="12"/>
        <end position="30"/>
    </location>
</feature>
<dbReference type="InterPro" id="IPR001733">
    <property type="entry name" value="Peptidase_S26B"/>
</dbReference>
<dbReference type="AlphaFoldDB" id="A0A562JK12"/>
<keyword evidence="3 6" id="KW-1133">Transmembrane helix</keyword>
<feature type="transmembrane region" description="Helical" evidence="6">
    <location>
        <begin position="194"/>
        <end position="214"/>
    </location>
</feature>